<evidence type="ECO:0000256" key="3">
    <source>
        <dbReference type="SAM" id="Coils"/>
    </source>
</evidence>
<evidence type="ECO:0000256" key="1">
    <source>
        <dbReference type="ARBA" id="ARBA00004496"/>
    </source>
</evidence>
<dbReference type="OrthoDB" id="10251744at2759"/>
<dbReference type="Pfam" id="PF07989">
    <property type="entry name" value="Cnn_1N"/>
    <property type="match status" value="1"/>
</dbReference>
<sequence>MPLSTNTPNQAYRSSLPYSPTRSNTAPTSKRPSTSSGEAIEPISDFLAAALREKKGVLPRSQSTTPRRARTGLRSQAYQATLDEWLPSSDEERRSARKTSGRPPRTRRASDLAVMKSSPASSLGSRDASSALDKLNKENWDLKHRVALQQDRVKKLNEELEQALDDLAVASELRQRNEELNEAVDILSKRIASSEEEMKELTEINDDLVKELELRDSGIKERQLAIEEAAGIIQGLEIRVETLQQTQTNQYLQPFPRKDSDYFSGDAFPPNRAVTPKPQQTLVSAPDSDYFSADTSPNLTPKTPRKMQLPIIPKEKNVQLERAKQTGASFNKEVGLRTAASRDSLFSTFLETPNLPAPQRQYSRILRRKSPAPGLQTIQQKTIPERIMEAARSASPWSSSSRPLRSLYEQGEFNRQIHSRSPISRPDSQTSVTVVSESTDDIFSSTVRSQSPATTLSDASVITPQSNLSPQINVVVPPNPSPLNYSSWPRKYPEWPPSASLTNRDVLFHGEEYDEMLQRSPPKDHRHLRTASATPGSGNRPTRPPPLQRFGTAATPPSSRPAGLDRRRTLR</sequence>
<reference evidence="6" key="1">
    <citation type="journal article" date="2020" name="Stud. Mycol.">
        <title>101 Dothideomycetes genomes: a test case for predicting lifestyles and emergence of pathogens.</title>
        <authorList>
            <person name="Haridas S."/>
            <person name="Albert R."/>
            <person name="Binder M."/>
            <person name="Bloem J."/>
            <person name="Labutti K."/>
            <person name="Salamov A."/>
            <person name="Andreopoulos B."/>
            <person name="Baker S."/>
            <person name="Barry K."/>
            <person name="Bills G."/>
            <person name="Bluhm B."/>
            <person name="Cannon C."/>
            <person name="Castanera R."/>
            <person name="Culley D."/>
            <person name="Daum C."/>
            <person name="Ezra D."/>
            <person name="Gonzalez J."/>
            <person name="Henrissat B."/>
            <person name="Kuo A."/>
            <person name="Liang C."/>
            <person name="Lipzen A."/>
            <person name="Lutzoni F."/>
            <person name="Magnuson J."/>
            <person name="Mondo S."/>
            <person name="Nolan M."/>
            <person name="Ohm R."/>
            <person name="Pangilinan J."/>
            <person name="Park H.-J."/>
            <person name="Ramirez L."/>
            <person name="Alfaro M."/>
            <person name="Sun H."/>
            <person name="Tritt A."/>
            <person name="Yoshinaga Y."/>
            <person name="Zwiers L.-H."/>
            <person name="Turgeon B."/>
            <person name="Goodwin S."/>
            <person name="Spatafora J."/>
            <person name="Crous P."/>
            <person name="Grigoriev I."/>
        </authorList>
    </citation>
    <scope>NUCLEOTIDE SEQUENCE</scope>
    <source>
        <strain evidence="6">CBS 130266</strain>
    </source>
</reference>
<dbReference type="GO" id="GO:0005815">
    <property type="term" value="C:microtubule organizing center"/>
    <property type="evidence" value="ECO:0007669"/>
    <property type="project" value="InterPro"/>
</dbReference>
<keyword evidence="3" id="KW-0175">Coiled coil</keyword>
<feature type="compositionally biased region" description="Polar residues" evidence="4">
    <location>
        <begin position="1"/>
        <end position="37"/>
    </location>
</feature>
<gene>
    <name evidence="6" type="ORF">EJ08DRAFT_663153</name>
</gene>
<keyword evidence="2" id="KW-0963">Cytoplasm</keyword>
<comment type="subcellular location">
    <subcellularLocation>
        <location evidence="1">Cytoplasm</location>
    </subcellularLocation>
</comment>
<feature type="domain" description="Centrosomin N-terminal motif 1" evidence="5">
    <location>
        <begin position="126"/>
        <end position="198"/>
    </location>
</feature>
<evidence type="ECO:0000256" key="2">
    <source>
        <dbReference type="ARBA" id="ARBA00022490"/>
    </source>
</evidence>
<feature type="compositionally biased region" description="Polar residues" evidence="4">
    <location>
        <begin position="531"/>
        <end position="540"/>
    </location>
</feature>
<accession>A0A9P4NLZ3</accession>
<organism evidence="6 7">
    <name type="scientific">Tothia fuscella</name>
    <dbReference type="NCBI Taxonomy" id="1048955"/>
    <lineage>
        <taxon>Eukaryota</taxon>
        <taxon>Fungi</taxon>
        <taxon>Dikarya</taxon>
        <taxon>Ascomycota</taxon>
        <taxon>Pezizomycotina</taxon>
        <taxon>Dothideomycetes</taxon>
        <taxon>Pleosporomycetidae</taxon>
        <taxon>Venturiales</taxon>
        <taxon>Cylindrosympodiaceae</taxon>
        <taxon>Tothia</taxon>
    </lineage>
</organism>
<protein>
    <recommendedName>
        <fullName evidence="5">Centrosomin N-terminal motif 1 domain-containing protein</fullName>
    </recommendedName>
</protein>
<feature type="region of interest" description="Disordered" evidence="4">
    <location>
        <begin position="516"/>
        <end position="571"/>
    </location>
</feature>
<evidence type="ECO:0000259" key="5">
    <source>
        <dbReference type="Pfam" id="PF07989"/>
    </source>
</evidence>
<dbReference type="GO" id="GO:0005737">
    <property type="term" value="C:cytoplasm"/>
    <property type="evidence" value="ECO:0007669"/>
    <property type="project" value="UniProtKB-SubCell"/>
</dbReference>
<feature type="region of interest" description="Disordered" evidence="4">
    <location>
        <begin position="1"/>
        <end position="41"/>
    </location>
</feature>
<feature type="compositionally biased region" description="Basic residues" evidence="4">
    <location>
        <begin position="95"/>
        <end position="107"/>
    </location>
</feature>
<proteinExistence type="predicted"/>
<dbReference type="Proteomes" id="UP000800235">
    <property type="component" value="Unassembled WGS sequence"/>
</dbReference>
<dbReference type="InterPro" id="IPR012943">
    <property type="entry name" value="Cnn_1N"/>
</dbReference>
<name>A0A9P4NLZ3_9PEZI</name>
<dbReference type="AlphaFoldDB" id="A0A9P4NLZ3"/>
<feature type="coiled-coil region" evidence="3">
    <location>
        <begin position="146"/>
        <end position="246"/>
    </location>
</feature>
<evidence type="ECO:0000256" key="4">
    <source>
        <dbReference type="SAM" id="MobiDB-lite"/>
    </source>
</evidence>
<evidence type="ECO:0000313" key="7">
    <source>
        <dbReference type="Proteomes" id="UP000800235"/>
    </source>
</evidence>
<keyword evidence="7" id="KW-1185">Reference proteome</keyword>
<feature type="compositionally biased region" description="Polar residues" evidence="4">
    <location>
        <begin position="118"/>
        <end position="128"/>
    </location>
</feature>
<dbReference type="EMBL" id="MU007063">
    <property type="protein sequence ID" value="KAF2426561.1"/>
    <property type="molecule type" value="Genomic_DNA"/>
</dbReference>
<comment type="caution">
    <text evidence="6">The sequence shown here is derived from an EMBL/GenBank/DDBJ whole genome shotgun (WGS) entry which is preliminary data.</text>
</comment>
<feature type="region of interest" description="Disordered" evidence="4">
    <location>
        <begin position="285"/>
        <end position="305"/>
    </location>
</feature>
<evidence type="ECO:0000313" key="6">
    <source>
        <dbReference type="EMBL" id="KAF2426561.1"/>
    </source>
</evidence>
<feature type="region of interest" description="Disordered" evidence="4">
    <location>
        <begin position="54"/>
        <end position="129"/>
    </location>
</feature>